<comment type="caution">
    <text evidence="12">The sequence shown here is derived from an EMBL/GenBank/DDBJ whole genome shotgun (WGS) entry which is preliminary data.</text>
</comment>
<evidence type="ECO:0000256" key="8">
    <source>
        <dbReference type="ARBA" id="ARBA00023136"/>
    </source>
</evidence>
<keyword evidence="5 10" id="KW-0762">Sugar transport</keyword>
<evidence type="ECO:0000256" key="3">
    <source>
        <dbReference type="ARBA" id="ARBA00022448"/>
    </source>
</evidence>
<keyword evidence="6 9" id="KW-0812">Transmembrane</keyword>
<keyword evidence="3 9" id="KW-0813">Transport</keyword>
<keyword evidence="4 10" id="KW-1003">Cell membrane</keyword>
<evidence type="ECO:0000256" key="5">
    <source>
        <dbReference type="ARBA" id="ARBA00022597"/>
    </source>
</evidence>
<feature type="transmembrane region" description="Helical" evidence="9">
    <location>
        <begin position="293"/>
        <end position="317"/>
    </location>
</feature>
<evidence type="ECO:0000256" key="1">
    <source>
        <dbReference type="ARBA" id="ARBA00004651"/>
    </source>
</evidence>
<dbReference type="InterPro" id="IPR032550">
    <property type="entry name" value="TM_PBP2_N"/>
</dbReference>
<comment type="subcellular location">
    <subcellularLocation>
        <location evidence="1 9">Cell membrane</location>
        <topology evidence="1 9">Multi-pass membrane protein</topology>
    </subcellularLocation>
</comment>
<evidence type="ECO:0000256" key="7">
    <source>
        <dbReference type="ARBA" id="ARBA00022989"/>
    </source>
</evidence>
<feature type="transmembrane region" description="Helical" evidence="9">
    <location>
        <begin position="329"/>
        <end position="349"/>
    </location>
</feature>
<feature type="transmembrane region" description="Helical" evidence="9">
    <location>
        <begin position="56"/>
        <end position="74"/>
    </location>
</feature>
<dbReference type="AlphaFoldDB" id="A0A5M3W296"/>
<dbReference type="Gene3D" id="1.20.58.370">
    <property type="entry name" value="MalF N-terminal region-like"/>
    <property type="match status" value="1"/>
</dbReference>
<dbReference type="GO" id="GO:1990060">
    <property type="term" value="C:maltose transport complex"/>
    <property type="evidence" value="ECO:0007669"/>
    <property type="project" value="TreeGrafter"/>
</dbReference>
<dbReference type="Gene3D" id="3.10.650.10">
    <property type="entry name" value="MalF N-terminal region-like"/>
    <property type="match status" value="1"/>
</dbReference>
<dbReference type="Pfam" id="PF16296">
    <property type="entry name" value="TM_PBP2_N"/>
    <property type="match status" value="1"/>
</dbReference>
<feature type="transmembrane region" description="Helical" evidence="9">
    <location>
        <begin position="384"/>
        <end position="407"/>
    </location>
</feature>
<name>A0A5M3W296_9ACTN</name>
<dbReference type="EMBL" id="BLAD01000050">
    <property type="protein sequence ID" value="GES01433.1"/>
    <property type="molecule type" value="Genomic_DNA"/>
</dbReference>
<evidence type="ECO:0000256" key="10">
    <source>
        <dbReference type="RuleBase" id="RU367050"/>
    </source>
</evidence>
<evidence type="ECO:0000259" key="11">
    <source>
        <dbReference type="PROSITE" id="PS50928"/>
    </source>
</evidence>
<dbReference type="SUPFAM" id="SSF161098">
    <property type="entry name" value="MetI-like"/>
    <property type="match status" value="1"/>
</dbReference>
<evidence type="ECO:0000256" key="9">
    <source>
        <dbReference type="RuleBase" id="RU363032"/>
    </source>
</evidence>
<dbReference type="InterPro" id="IPR000515">
    <property type="entry name" value="MetI-like"/>
</dbReference>
<feature type="transmembrane region" description="Helical" evidence="9">
    <location>
        <begin position="494"/>
        <end position="516"/>
    </location>
</feature>
<dbReference type="CDD" id="cd06261">
    <property type="entry name" value="TM_PBP2"/>
    <property type="match status" value="1"/>
</dbReference>
<dbReference type="Proteomes" id="UP000334990">
    <property type="component" value="Unassembled WGS sequence"/>
</dbReference>
<keyword evidence="13" id="KW-1185">Reference proteome</keyword>
<dbReference type="PANTHER" id="PTHR47314">
    <property type="entry name" value="MALTOSE/MALTODEXTRIN TRANSPORT SYSTEM PERMEASE PROTEIN MALF"/>
    <property type="match status" value="1"/>
</dbReference>
<evidence type="ECO:0000256" key="6">
    <source>
        <dbReference type="ARBA" id="ARBA00022692"/>
    </source>
</evidence>
<sequence>MPLTTTGGVRLGAHRPRLATGRPTSTTALIGKILLLGAINALGVFGLLTAFAVGDWGVFGFVALATVAADYVYFSKRIEAGKYLLPGLLFLLVFQVYIVFHTVTAAFTNVGDGHNLDKPRALEHLLAISEKRVPDSPLYQIVVVTGSDGTLELLATDPQGAVTLNGEPVTKGVTRDSTGKATAVDGYRTLQLRDLTTRQEEVFDLRVPLGAQGALRTQDGVTGFLARPTLRHDAAADTLTDVASGKVYRASSSGYYVASDGTNLTPGWTENVGFGNFARVLTDTRLRGPFVSVFIWTFVFAALSVVFNFAIGLLLALALNKPGMKGRNIYRSLLVLPYAVPSFLSALVWTGMLNQTFGFVNQTLLGGADVPWLNDPWLAKGSVLLVNLWLGFPYMFLVCTGALQAIPSELNEAAKIDGASAWQHFRRITLPLLLVSTAPLLIAAFAFNFNNFTVIYFVTGGGPNLPEAPITLGSTDLLISMVYKLAFGGAGREWGFASAMSAMIFVIVAAISAFGLRRTRSLEETYS</sequence>
<dbReference type="GO" id="GO:0015423">
    <property type="term" value="F:ABC-type maltose transporter activity"/>
    <property type="evidence" value="ECO:0007669"/>
    <property type="project" value="TreeGrafter"/>
</dbReference>
<dbReference type="SUPFAM" id="SSF160964">
    <property type="entry name" value="MalF N-terminal region-like"/>
    <property type="match status" value="1"/>
</dbReference>
<dbReference type="InterPro" id="IPR035906">
    <property type="entry name" value="MetI-like_sf"/>
</dbReference>
<dbReference type="Pfam" id="PF00528">
    <property type="entry name" value="BPD_transp_1"/>
    <property type="match status" value="1"/>
</dbReference>
<dbReference type="Gene3D" id="1.10.3720.10">
    <property type="entry name" value="MetI-like"/>
    <property type="match status" value="1"/>
</dbReference>
<accession>A0A5M3W296</accession>
<dbReference type="PROSITE" id="PS50928">
    <property type="entry name" value="ABC_TM1"/>
    <property type="match status" value="1"/>
</dbReference>
<keyword evidence="7 9" id="KW-1133">Transmembrane helix</keyword>
<dbReference type="GO" id="GO:0042956">
    <property type="term" value="P:maltodextrin transmembrane transport"/>
    <property type="evidence" value="ECO:0007669"/>
    <property type="project" value="TreeGrafter"/>
</dbReference>
<comment type="function">
    <text evidence="10">Part of the ABC transporter complex MalEFGK involved in maltose/maltodextrin import. Probably responsible for the translocation of the substrate across the membrane.</text>
</comment>
<evidence type="ECO:0000256" key="2">
    <source>
        <dbReference type="ARBA" id="ARBA00009047"/>
    </source>
</evidence>
<protein>
    <recommendedName>
        <fullName evidence="10">Maltose/maltodextrin transport system permease protein</fullName>
    </recommendedName>
</protein>
<dbReference type="PANTHER" id="PTHR47314:SF1">
    <property type="entry name" value="MALTOSE_MALTODEXTRIN TRANSPORT SYSTEM PERMEASE PROTEIN MALF"/>
    <property type="match status" value="1"/>
</dbReference>
<dbReference type="InterPro" id="IPR035277">
    <property type="entry name" value="MalF_N"/>
</dbReference>
<evidence type="ECO:0000256" key="4">
    <source>
        <dbReference type="ARBA" id="ARBA00022475"/>
    </source>
</evidence>
<feature type="transmembrane region" description="Helical" evidence="9">
    <location>
        <begin position="83"/>
        <end position="100"/>
    </location>
</feature>
<comment type="similarity">
    <text evidence="2 10">Belongs to the binding-protein-dependent transport system permease family. MalFG subfamily.</text>
</comment>
<gene>
    <name evidence="12" type="ORF">Acor_34970</name>
</gene>
<feature type="transmembrane region" description="Helical" evidence="9">
    <location>
        <begin position="29"/>
        <end position="50"/>
    </location>
</feature>
<organism evidence="12 13">
    <name type="scientific">Acrocarpospora corrugata</name>
    <dbReference type="NCBI Taxonomy" id="35763"/>
    <lineage>
        <taxon>Bacteria</taxon>
        <taxon>Bacillati</taxon>
        <taxon>Actinomycetota</taxon>
        <taxon>Actinomycetes</taxon>
        <taxon>Streptosporangiales</taxon>
        <taxon>Streptosporangiaceae</taxon>
        <taxon>Acrocarpospora</taxon>
    </lineage>
</organism>
<proteinExistence type="inferred from homology"/>
<evidence type="ECO:0000313" key="13">
    <source>
        <dbReference type="Proteomes" id="UP000334990"/>
    </source>
</evidence>
<evidence type="ECO:0000313" key="12">
    <source>
        <dbReference type="EMBL" id="GES01433.1"/>
    </source>
</evidence>
<keyword evidence="8 9" id="KW-0472">Membrane</keyword>
<feature type="transmembrane region" description="Helical" evidence="9">
    <location>
        <begin position="428"/>
        <end position="447"/>
    </location>
</feature>
<feature type="domain" description="ABC transmembrane type-1" evidence="11">
    <location>
        <begin position="294"/>
        <end position="515"/>
    </location>
</feature>
<reference evidence="12 13" key="1">
    <citation type="submission" date="2019-10" db="EMBL/GenBank/DDBJ databases">
        <title>Whole genome shotgun sequence of Acrocarpospora corrugata NBRC 13972.</title>
        <authorList>
            <person name="Ichikawa N."/>
            <person name="Kimura A."/>
            <person name="Kitahashi Y."/>
            <person name="Komaki H."/>
            <person name="Oguchi A."/>
        </authorList>
    </citation>
    <scope>NUCLEOTIDE SEQUENCE [LARGE SCALE GENOMIC DNA]</scope>
    <source>
        <strain evidence="12 13">NBRC 13972</strain>
    </source>
</reference>